<dbReference type="EMBL" id="JAKEKT020000029">
    <property type="protein sequence ID" value="KAL1643095.1"/>
    <property type="molecule type" value="Genomic_DNA"/>
</dbReference>
<dbReference type="InterPro" id="IPR018620">
    <property type="entry name" value="Ubiquitin3-bd_protein_But2_C"/>
</dbReference>
<sequence length="440" mass="48490">MKSAAVVFGLALGASAAAVPPAAVPLATVPPPHERPAVPAHEQCYFGINAYGVEGTASEGHWGAVQQLSDGQLRIGQSNLHGESRFYLDKNSGLYDQNRFGCILAGWEQQFQCDHGKSSWDGWSIGFEGLVTFQGSVRFWTCATGDHEGYNIYKRPLPGQSGYCHQVTLVANSCHAAHHRESSSTKTICQGRKCDMSDRESYHKSHRESDRESYRESHRESYMPSCNEDRCRKPVPTPPSHRVVCNGSPCRASVPTPPSRAVHETHNTHETHETHNTHNTCPGRLTGDWEFPHLIVPVDASKPDFAPGTSLFGTVSKTVKTYFNFDIPSKYVGKSCAVVFMLPQQSQLETSSFELKGSGHVFGGWTKEVSKETTFNTAPEGLKSKVSGTLRPGQSYVFGRTQCKPGVMTFVMEGASDTYFKWFQDFNPCPIGLYLIAEAE</sequence>
<evidence type="ECO:0000313" key="6">
    <source>
        <dbReference type="Proteomes" id="UP001521184"/>
    </source>
</evidence>
<accession>A0ABR3TRQ9</accession>
<evidence type="ECO:0000259" key="4">
    <source>
        <dbReference type="Pfam" id="PF22799"/>
    </source>
</evidence>
<dbReference type="PANTHER" id="PTHR39613">
    <property type="entry name" value="ANCHORED CELL WALL PROTEIN, PUTATIVE (AFU_ORTHOLOGUE AFUA_4G08960)-RELATED"/>
    <property type="match status" value="1"/>
</dbReference>
<dbReference type="Pfam" id="PF09792">
    <property type="entry name" value="But2"/>
    <property type="match status" value="1"/>
</dbReference>
<feature type="domain" description="Cell wall mannoprotein PIR1-like C-terminal" evidence="4">
    <location>
        <begin position="94"/>
        <end position="167"/>
    </location>
</feature>
<evidence type="ECO:0008006" key="7">
    <source>
        <dbReference type="Google" id="ProtNLM"/>
    </source>
</evidence>
<comment type="caution">
    <text evidence="5">The sequence shown here is derived from an EMBL/GenBank/DDBJ whole genome shotgun (WGS) entry which is preliminary data.</text>
</comment>
<name>A0ABR3TRQ9_9PEZI</name>
<feature type="signal peptide" evidence="2">
    <location>
        <begin position="1"/>
        <end position="18"/>
    </location>
</feature>
<gene>
    <name evidence="5" type="ORF">SLS58_005064</name>
</gene>
<feature type="compositionally biased region" description="Basic and acidic residues" evidence="1">
    <location>
        <begin position="261"/>
        <end position="276"/>
    </location>
</feature>
<dbReference type="InterPro" id="IPR054508">
    <property type="entry name" value="PIR1-like_C"/>
</dbReference>
<evidence type="ECO:0000256" key="2">
    <source>
        <dbReference type="SAM" id="SignalP"/>
    </source>
</evidence>
<feature type="region of interest" description="Disordered" evidence="1">
    <location>
        <begin position="254"/>
        <end position="281"/>
    </location>
</feature>
<feature type="domain" description="Ubiquitin 3 binding protein But2 C-terminal" evidence="3">
    <location>
        <begin position="290"/>
        <end position="428"/>
    </location>
</feature>
<organism evidence="5 6">
    <name type="scientific">Diplodia intermedia</name>
    <dbReference type="NCBI Taxonomy" id="856260"/>
    <lineage>
        <taxon>Eukaryota</taxon>
        <taxon>Fungi</taxon>
        <taxon>Dikarya</taxon>
        <taxon>Ascomycota</taxon>
        <taxon>Pezizomycotina</taxon>
        <taxon>Dothideomycetes</taxon>
        <taxon>Dothideomycetes incertae sedis</taxon>
        <taxon>Botryosphaeriales</taxon>
        <taxon>Botryosphaeriaceae</taxon>
        <taxon>Diplodia</taxon>
    </lineage>
</organism>
<evidence type="ECO:0000256" key="1">
    <source>
        <dbReference type="SAM" id="MobiDB-lite"/>
    </source>
</evidence>
<feature type="chain" id="PRO_5045635518" description="Ubiquitin 3 binding protein But2 C-terminal domain-containing protein" evidence="2">
    <location>
        <begin position="19"/>
        <end position="440"/>
    </location>
</feature>
<proteinExistence type="predicted"/>
<dbReference type="PANTHER" id="PTHR39613:SF1">
    <property type="entry name" value="ANCHORED CELL WALL PROTEIN, PUTATIVE (AFU_ORTHOLOGUE AFUA_4G08960)-RELATED"/>
    <property type="match status" value="1"/>
</dbReference>
<reference evidence="5 6" key="1">
    <citation type="journal article" date="2023" name="Plant Dis.">
        <title>First Report of Diplodia intermedia Causing Canker and Dieback Diseases on Apple Trees in Canada.</title>
        <authorList>
            <person name="Ellouze W."/>
            <person name="Ilyukhin E."/>
            <person name="Sulman M."/>
            <person name="Ali S."/>
        </authorList>
    </citation>
    <scope>NUCLEOTIDE SEQUENCE [LARGE SCALE GENOMIC DNA]</scope>
    <source>
        <strain evidence="5 6">M45-28</strain>
    </source>
</reference>
<evidence type="ECO:0000313" key="5">
    <source>
        <dbReference type="EMBL" id="KAL1643095.1"/>
    </source>
</evidence>
<feature type="region of interest" description="Disordered" evidence="1">
    <location>
        <begin position="200"/>
        <end position="219"/>
    </location>
</feature>
<protein>
    <recommendedName>
        <fullName evidence="7">Ubiquitin 3 binding protein But2 C-terminal domain-containing protein</fullName>
    </recommendedName>
</protein>
<dbReference type="Pfam" id="PF22799">
    <property type="entry name" value="PIR1-like_C"/>
    <property type="match status" value="1"/>
</dbReference>
<keyword evidence="2" id="KW-0732">Signal</keyword>
<keyword evidence="6" id="KW-1185">Reference proteome</keyword>
<dbReference type="Proteomes" id="UP001521184">
    <property type="component" value="Unassembled WGS sequence"/>
</dbReference>
<evidence type="ECO:0000259" key="3">
    <source>
        <dbReference type="Pfam" id="PF09792"/>
    </source>
</evidence>